<feature type="chain" id="PRO_5038394777" evidence="4">
    <location>
        <begin position="22"/>
        <end position="428"/>
    </location>
</feature>
<accession>A0A9D1EGA1</accession>
<comment type="caution">
    <text evidence="5">The sequence shown here is derived from an EMBL/GenBank/DDBJ whole genome shotgun (WGS) entry which is preliminary data.</text>
</comment>
<feature type="signal peptide" evidence="4">
    <location>
        <begin position="1"/>
        <end position="21"/>
    </location>
</feature>
<dbReference type="PROSITE" id="PS51257">
    <property type="entry name" value="PROKAR_LIPOPROTEIN"/>
    <property type="match status" value="1"/>
</dbReference>
<dbReference type="InterPro" id="IPR006059">
    <property type="entry name" value="SBP"/>
</dbReference>
<gene>
    <name evidence="5" type="ORF">IAC96_10610</name>
</gene>
<dbReference type="Gene3D" id="3.40.190.10">
    <property type="entry name" value="Periplasmic binding protein-like II"/>
    <property type="match status" value="2"/>
</dbReference>
<dbReference type="CDD" id="cd13655">
    <property type="entry name" value="PBP2_oligosaccharide_1"/>
    <property type="match status" value="1"/>
</dbReference>
<dbReference type="GO" id="GO:0055052">
    <property type="term" value="C:ATP-binding cassette (ABC) transporter complex, substrate-binding subunit-containing"/>
    <property type="evidence" value="ECO:0007669"/>
    <property type="project" value="TreeGrafter"/>
</dbReference>
<evidence type="ECO:0000256" key="4">
    <source>
        <dbReference type="SAM" id="SignalP"/>
    </source>
</evidence>
<proteinExistence type="inferred from homology"/>
<reference evidence="5" key="2">
    <citation type="journal article" date="2021" name="PeerJ">
        <title>Extensive microbial diversity within the chicken gut microbiome revealed by metagenomics and culture.</title>
        <authorList>
            <person name="Gilroy R."/>
            <person name="Ravi A."/>
            <person name="Getino M."/>
            <person name="Pursley I."/>
            <person name="Horton D.L."/>
            <person name="Alikhan N.F."/>
            <person name="Baker D."/>
            <person name="Gharbi K."/>
            <person name="Hall N."/>
            <person name="Watson M."/>
            <person name="Adriaenssens E.M."/>
            <person name="Foster-Nyarko E."/>
            <person name="Jarju S."/>
            <person name="Secka A."/>
            <person name="Antonio M."/>
            <person name="Oren A."/>
            <person name="Chaudhuri R.R."/>
            <person name="La Ragione R."/>
            <person name="Hildebrand F."/>
            <person name="Pallen M.J."/>
        </authorList>
    </citation>
    <scope>NUCLEOTIDE SEQUENCE</scope>
    <source>
        <strain evidence="5">ChiW13-3771</strain>
    </source>
</reference>
<sequence>MRLKKVAAICMVTSMAMGCLAGCGGDSGSDTTKGSDTANTEKQETQSIELTVWAPQEDQAASDDYPDGMIQALCEKFDEEHEEWDITFKYGVMSEADAAESVMKDLDAAADVFMFANDQIPKMVAAGALARFGGTNMEEMQKHNSEAMAQSVTYEDAVYAIPFTPNTYFLFYDKSKFSEDEVKSLDTMMEKDLGEGVHNFSFDLDNSWYLPAFYYAAGGELFGENGDDEEAGTTFGDCVNATEYVINLANNPKFFIEESGASIAKFKDGTLGAFISGSWDAEAIREGLGDNFGVTKLPTIELDGEDCQLYSLTGSKCIGVNPKSANMAASVALAAYLGGEEAQKVRFEVRNITPTWDTVTELDEVKEDDVAAAQILQINEASKTQPIVSKMNDFWSPMESLGKAIVQGDVTLDNAAEATAQMGEGIMK</sequence>
<dbReference type="AlphaFoldDB" id="A0A9D1EGA1"/>
<dbReference type="GO" id="GO:0042956">
    <property type="term" value="P:maltodextrin transmembrane transport"/>
    <property type="evidence" value="ECO:0007669"/>
    <property type="project" value="TreeGrafter"/>
</dbReference>
<keyword evidence="2" id="KW-0813">Transport</keyword>
<evidence type="ECO:0000313" key="5">
    <source>
        <dbReference type="EMBL" id="HIR89393.1"/>
    </source>
</evidence>
<name>A0A9D1EGA1_9FIRM</name>
<dbReference type="PANTHER" id="PTHR30061">
    <property type="entry name" value="MALTOSE-BINDING PERIPLASMIC PROTEIN"/>
    <property type="match status" value="1"/>
</dbReference>
<dbReference type="GO" id="GO:1901982">
    <property type="term" value="F:maltose binding"/>
    <property type="evidence" value="ECO:0007669"/>
    <property type="project" value="TreeGrafter"/>
</dbReference>
<dbReference type="Proteomes" id="UP000824201">
    <property type="component" value="Unassembled WGS sequence"/>
</dbReference>
<comment type="similarity">
    <text evidence="1">Belongs to the bacterial solute-binding protein 1 family.</text>
</comment>
<evidence type="ECO:0000313" key="6">
    <source>
        <dbReference type="Proteomes" id="UP000824201"/>
    </source>
</evidence>
<evidence type="ECO:0000256" key="3">
    <source>
        <dbReference type="ARBA" id="ARBA00022729"/>
    </source>
</evidence>
<organism evidence="5 6">
    <name type="scientific">Candidatus Fimimorpha faecalis</name>
    <dbReference type="NCBI Taxonomy" id="2840824"/>
    <lineage>
        <taxon>Bacteria</taxon>
        <taxon>Bacillati</taxon>
        <taxon>Bacillota</taxon>
        <taxon>Clostridia</taxon>
        <taxon>Eubacteriales</taxon>
        <taxon>Candidatus Fimimorpha</taxon>
    </lineage>
</organism>
<dbReference type="GO" id="GO:0015768">
    <property type="term" value="P:maltose transport"/>
    <property type="evidence" value="ECO:0007669"/>
    <property type="project" value="TreeGrafter"/>
</dbReference>
<reference evidence="5" key="1">
    <citation type="submission" date="2020-10" db="EMBL/GenBank/DDBJ databases">
        <authorList>
            <person name="Gilroy R."/>
        </authorList>
    </citation>
    <scope>NUCLEOTIDE SEQUENCE</scope>
    <source>
        <strain evidence="5">ChiW13-3771</strain>
    </source>
</reference>
<dbReference type="EMBL" id="DVHN01000138">
    <property type="protein sequence ID" value="HIR89393.1"/>
    <property type="molecule type" value="Genomic_DNA"/>
</dbReference>
<evidence type="ECO:0000256" key="2">
    <source>
        <dbReference type="ARBA" id="ARBA00022448"/>
    </source>
</evidence>
<dbReference type="PANTHER" id="PTHR30061:SF50">
    <property type="entry name" value="MALTOSE_MALTODEXTRIN-BINDING PERIPLASMIC PROTEIN"/>
    <property type="match status" value="1"/>
</dbReference>
<evidence type="ECO:0000256" key="1">
    <source>
        <dbReference type="ARBA" id="ARBA00008520"/>
    </source>
</evidence>
<keyword evidence="3 4" id="KW-0732">Signal</keyword>
<dbReference type="Pfam" id="PF13416">
    <property type="entry name" value="SBP_bac_8"/>
    <property type="match status" value="1"/>
</dbReference>
<dbReference type="SUPFAM" id="SSF53850">
    <property type="entry name" value="Periplasmic binding protein-like II"/>
    <property type="match status" value="1"/>
</dbReference>
<protein>
    <submittedName>
        <fullName evidence="5">Extracellular solute-binding protein</fullName>
    </submittedName>
</protein>